<evidence type="ECO:0000256" key="1">
    <source>
        <dbReference type="SAM" id="SignalP"/>
    </source>
</evidence>
<dbReference type="Proteomes" id="UP000435112">
    <property type="component" value="Unassembled WGS sequence"/>
</dbReference>
<proteinExistence type="predicted"/>
<evidence type="ECO:0000313" key="3">
    <source>
        <dbReference type="EMBL" id="KAE8972219.1"/>
    </source>
</evidence>
<dbReference type="OrthoDB" id="10270769at2759"/>
<dbReference type="EMBL" id="QXFV01004024">
    <property type="protein sequence ID" value="KAE8972219.1"/>
    <property type="molecule type" value="Genomic_DNA"/>
</dbReference>
<organism evidence="3 5">
    <name type="scientific">Phytophthora rubi</name>
    <dbReference type="NCBI Taxonomy" id="129364"/>
    <lineage>
        <taxon>Eukaryota</taxon>
        <taxon>Sar</taxon>
        <taxon>Stramenopiles</taxon>
        <taxon>Oomycota</taxon>
        <taxon>Peronosporomycetes</taxon>
        <taxon>Peronosporales</taxon>
        <taxon>Peronosporaceae</taxon>
        <taxon>Phytophthora</taxon>
    </lineage>
</organism>
<name>A0A6A3HP05_9STRA</name>
<dbReference type="EMBL" id="QXFT01004043">
    <property type="protein sequence ID" value="KAE9280666.1"/>
    <property type="molecule type" value="Genomic_DNA"/>
</dbReference>
<dbReference type="Proteomes" id="UP000429607">
    <property type="component" value="Unassembled WGS sequence"/>
</dbReference>
<dbReference type="AlphaFoldDB" id="A0A6A3HP05"/>
<protein>
    <recommendedName>
        <fullName evidence="8">Secreted protein</fullName>
    </recommendedName>
</protein>
<evidence type="ECO:0000313" key="7">
    <source>
        <dbReference type="Proteomes" id="UP000435112"/>
    </source>
</evidence>
<evidence type="ECO:0000313" key="4">
    <source>
        <dbReference type="EMBL" id="KAE9280666.1"/>
    </source>
</evidence>
<keyword evidence="6" id="KW-1185">Reference proteome</keyword>
<gene>
    <name evidence="3" type="ORF">PR001_g26672</name>
    <name evidence="2" type="ORF">PR002_g26955</name>
    <name evidence="4" type="ORF">PR003_g27896</name>
</gene>
<evidence type="ECO:0000313" key="6">
    <source>
        <dbReference type="Proteomes" id="UP000434957"/>
    </source>
</evidence>
<feature type="chain" id="PRO_5036164192" description="Secreted protein" evidence="1">
    <location>
        <begin position="26"/>
        <end position="90"/>
    </location>
</feature>
<evidence type="ECO:0000313" key="5">
    <source>
        <dbReference type="Proteomes" id="UP000429607"/>
    </source>
</evidence>
<feature type="signal peptide" evidence="1">
    <location>
        <begin position="1"/>
        <end position="25"/>
    </location>
</feature>
<reference evidence="5 7" key="1">
    <citation type="submission" date="2018-09" db="EMBL/GenBank/DDBJ databases">
        <title>Genomic investigation of the strawberry pathogen Phytophthora fragariae indicates pathogenicity is determined by transcriptional variation in three key races.</title>
        <authorList>
            <person name="Adams T.M."/>
            <person name="Armitage A.D."/>
            <person name="Sobczyk M.K."/>
            <person name="Bates H.J."/>
            <person name="Dunwell J.M."/>
            <person name="Nellist C.F."/>
            <person name="Harrison R.J."/>
        </authorList>
    </citation>
    <scope>NUCLEOTIDE SEQUENCE [LARGE SCALE GENOMIC DNA]</scope>
    <source>
        <strain evidence="3 5">SCRP249</strain>
        <strain evidence="2 7">SCRP324</strain>
        <strain evidence="4 6">SCRP333</strain>
    </source>
</reference>
<evidence type="ECO:0000313" key="2">
    <source>
        <dbReference type="EMBL" id="KAE8970994.1"/>
    </source>
</evidence>
<keyword evidence="1" id="KW-0732">Signal</keyword>
<accession>A0A6A3HP05</accession>
<dbReference type="Proteomes" id="UP000434957">
    <property type="component" value="Unassembled WGS sequence"/>
</dbReference>
<comment type="caution">
    <text evidence="3">The sequence shown here is derived from an EMBL/GenBank/DDBJ whole genome shotgun (WGS) entry which is preliminary data.</text>
</comment>
<evidence type="ECO:0008006" key="8">
    <source>
        <dbReference type="Google" id="ProtNLM"/>
    </source>
</evidence>
<sequence>MPSGWSTKSRAALVSFALNVGGGSSLVCVAHLQSNNEERTSAPSASIARGNHPLCGCSPQAYGWMRPPSSPNPVCGRRAIRPSSFFIIVQ</sequence>
<dbReference type="EMBL" id="QXFU01004052">
    <property type="protein sequence ID" value="KAE8970994.1"/>
    <property type="molecule type" value="Genomic_DNA"/>
</dbReference>